<accession>A0A7K4BZK3</accession>
<dbReference type="EMBL" id="JAAZKV010000018">
    <property type="protein sequence ID" value="NMA44706.1"/>
    <property type="molecule type" value="Genomic_DNA"/>
</dbReference>
<reference evidence="3 4" key="1">
    <citation type="journal article" date="2020" name="Biotechnol. Biofuels">
        <title>New insights from the biogas microbiome by comprehensive genome-resolved metagenomics of nearly 1600 species originating from multiple anaerobic digesters.</title>
        <authorList>
            <person name="Campanaro S."/>
            <person name="Treu L."/>
            <person name="Rodriguez-R L.M."/>
            <person name="Kovalovszki A."/>
            <person name="Ziels R.M."/>
            <person name="Maus I."/>
            <person name="Zhu X."/>
            <person name="Kougias P.G."/>
            <person name="Basile A."/>
            <person name="Luo G."/>
            <person name="Schluter A."/>
            <person name="Konstantinidis K.T."/>
            <person name="Angelidaki I."/>
        </authorList>
    </citation>
    <scope>NUCLEOTIDE SEQUENCE [LARGE SCALE GENOMIC DNA]</scope>
    <source>
        <strain evidence="3">AS22ysBPME_79</strain>
    </source>
</reference>
<feature type="domain" description="NAD-dependent epimerase/dehydratase" evidence="2">
    <location>
        <begin position="3"/>
        <end position="201"/>
    </location>
</feature>
<evidence type="ECO:0000313" key="3">
    <source>
        <dbReference type="EMBL" id="NMA44706.1"/>
    </source>
</evidence>
<dbReference type="PANTHER" id="PTHR43000">
    <property type="entry name" value="DTDP-D-GLUCOSE 4,6-DEHYDRATASE-RELATED"/>
    <property type="match status" value="1"/>
</dbReference>
<comment type="similarity">
    <text evidence="1">Belongs to the NAD(P)-dependent epimerase/dehydratase family.</text>
</comment>
<sequence length="291" mass="33366">MKILITGTSGFLGTELVKVLQKKHTIIKYDSKEGKNILDKGELFESLKGIDVIIHLAAIVENENPDLWEVNVKGTKNLVEEAIKQKVKKIIFLSSTGVYGCPNGKISEKTKTNPENNYEKSKLEAEKILLAQQEKICINIIRSAMIFGSNYYWQKMFLMLKKEFPLPLKGENTFQITPINELINAIELLIKKGKCGETYLVACKEKITLNKFCELSKKHLGMKNTKMKHVPSWVGEIFGKIIKSKTLTKENIRHLGKERNYCTKKIQKLGYKQKQKLEEHIKKTIIELKLN</sequence>
<evidence type="ECO:0000313" key="4">
    <source>
        <dbReference type="Proteomes" id="UP000526302"/>
    </source>
</evidence>
<gene>
    <name evidence="3" type="ORF">GX950_02760</name>
</gene>
<proteinExistence type="inferred from homology"/>
<dbReference type="Gene3D" id="3.40.50.720">
    <property type="entry name" value="NAD(P)-binding Rossmann-like Domain"/>
    <property type="match status" value="1"/>
</dbReference>
<dbReference type="Proteomes" id="UP000526302">
    <property type="component" value="Unassembled WGS sequence"/>
</dbReference>
<name>A0A7K4BZK3_9ARCH</name>
<dbReference type="InterPro" id="IPR001509">
    <property type="entry name" value="Epimerase_deHydtase"/>
</dbReference>
<comment type="caution">
    <text evidence="3">The sequence shown here is derived from an EMBL/GenBank/DDBJ whole genome shotgun (WGS) entry which is preliminary data.</text>
</comment>
<evidence type="ECO:0000259" key="2">
    <source>
        <dbReference type="Pfam" id="PF01370"/>
    </source>
</evidence>
<dbReference type="Pfam" id="PF01370">
    <property type="entry name" value="Epimerase"/>
    <property type="match status" value="1"/>
</dbReference>
<protein>
    <submittedName>
        <fullName evidence="3">NAD-dependent epimerase/dehydratase family protein</fullName>
    </submittedName>
</protein>
<dbReference type="SUPFAM" id="SSF51735">
    <property type="entry name" value="NAD(P)-binding Rossmann-fold domains"/>
    <property type="match status" value="1"/>
</dbReference>
<dbReference type="InterPro" id="IPR036291">
    <property type="entry name" value="NAD(P)-bd_dom_sf"/>
</dbReference>
<organism evidence="3 4">
    <name type="scientific">Candidatus Iainarchaeum sp</name>
    <dbReference type="NCBI Taxonomy" id="3101447"/>
    <lineage>
        <taxon>Archaea</taxon>
        <taxon>Candidatus Iainarchaeota</taxon>
        <taxon>Candidatus Iainarchaeia</taxon>
        <taxon>Candidatus Iainarchaeales</taxon>
        <taxon>Candidatus Iainarchaeaceae</taxon>
        <taxon>Candidatus Iainarchaeum</taxon>
    </lineage>
</organism>
<evidence type="ECO:0000256" key="1">
    <source>
        <dbReference type="ARBA" id="ARBA00007637"/>
    </source>
</evidence>
<dbReference type="AlphaFoldDB" id="A0A7K4BZK3"/>